<keyword evidence="10 11" id="KW-0472">Membrane</keyword>
<dbReference type="EMBL" id="JPLA01000013">
    <property type="protein sequence ID" value="KLD64962.1"/>
    <property type="molecule type" value="Genomic_DNA"/>
</dbReference>
<proteinExistence type="predicted"/>
<dbReference type="Pfam" id="PF00512">
    <property type="entry name" value="HisKA"/>
    <property type="match status" value="1"/>
</dbReference>
<dbReference type="InterPro" id="IPR003661">
    <property type="entry name" value="HisK_dim/P_dom"/>
</dbReference>
<dbReference type="InterPro" id="IPR003594">
    <property type="entry name" value="HATPase_dom"/>
</dbReference>
<sequence>MTTRSALFRLLFLTLLGTVLVVGALSFYQFRSALRSEIAGNLRFGASTVMQRIDTLLFSHIENMRVWSGLEVMQDVRVNDVDKRLSHFLSDLHAGQGNAYAALLCTDEHGRVVAASQPSLIGTAAPASSEWRPISGARLGGASIAQTWGADGHGAILRTPVPNTFGQGSIGYLYVVLNWQAVQALLDEAVDHGSRGLLLVDDRGRVIAASAALRARADLSRLQLDWRLPARGALSYVRDGSALGYGTLLVGIATSTGYQQFQGLGWHIVMMEPTSVSFGPIWRLLWAMLAVLVLTLLAGLWISSRLANRIALPIVALTDFTRSFRQRDAALPQLPATNISEIHELHRAYAEMIDALARSREQVVRAGKLAVVGEMAAIMAHEVRTPMGILRSSAQMLQRQPHLGEREHELIGFIFSETERLNRLVTLLLECARPAPPDFRPHDLHAIIDSVLGLLASRADKAGVSLSSKFAEPVLIFPCDREQIMQVLLNLVLNALAFVGEQGRVQVATRSDAGAVWISVMDDGPGVPESLRQTIFDPFFSRRDGGIGLGLTIVQQVVHVHGGEITVGESAWGGASFNLRFAVDGQNR</sequence>
<dbReference type="InterPro" id="IPR050428">
    <property type="entry name" value="TCS_sensor_his_kinase"/>
</dbReference>
<dbReference type="Proteomes" id="UP000035481">
    <property type="component" value="Unassembled WGS sequence"/>
</dbReference>
<gene>
    <name evidence="14" type="ORF">Y882_06005</name>
</gene>
<feature type="domain" description="HAMP" evidence="13">
    <location>
        <begin position="308"/>
        <end position="361"/>
    </location>
</feature>
<dbReference type="AlphaFoldDB" id="A0A0G9HBA2"/>
<evidence type="ECO:0000256" key="11">
    <source>
        <dbReference type="SAM" id="Phobius"/>
    </source>
</evidence>
<reference evidence="14 15" key="1">
    <citation type="journal article" date="2015" name="Antonie Van Leeuwenhoek">
        <title>A phylogenomic and molecular marker based taxonomic framework for the order Xanthomonadales: proposal to transfer the families Algiphilaceae and Solimonadaceae to the order Nevskiales ord. nov. and to create a new family within the order Xanthomonadales, the family Rhodanobacteraceae fam. nov., containing the genus Rhodanobacter and its closest relatives.</title>
        <authorList>
            <person name="Naushad S."/>
            <person name="Adeolu M."/>
            <person name="Wong S."/>
            <person name="Sohail M."/>
            <person name="Schellhorn H.E."/>
            <person name="Gupta R.S."/>
        </authorList>
    </citation>
    <scope>NUCLEOTIDE SEQUENCE [LARGE SCALE GENOMIC DNA]</scope>
    <source>
        <strain evidence="14 15">DSM 16301</strain>
    </source>
</reference>
<dbReference type="CDD" id="cd00075">
    <property type="entry name" value="HATPase"/>
    <property type="match status" value="1"/>
</dbReference>
<evidence type="ECO:0000256" key="1">
    <source>
        <dbReference type="ARBA" id="ARBA00000085"/>
    </source>
</evidence>
<dbReference type="PRINTS" id="PR00344">
    <property type="entry name" value="BCTRLSENSOR"/>
</dbReference>
<dbReference type="SMART" id="SM00387">
    <property type="entry name" value="HATPase_c"/>
    <property type="match status" value="1"/>
</dbReference>
<keyword evidence="5" id="KW-0808">Transferase</keyword>
<dbReference type="STRING" id="1440762.Y882_06005"/>
<evidence type="ECO:0000313" key="15">
    <source>
        <dbReference type="Proteomes" id="UP000035481"/>
    </source>
</evidence>
<accession>A0A0G9HBA2</accession>
<dbReference type="PROSITE" id="PS50885">
    <property type="entry name" value="HAMP"/>
    <property type="match status" value="1"/>
</dbReference>
<keyword evidence="7" id="KW-0418">Kinase</keyword>
<keyword evidence="6 11" id="KW-0812">Transmembrane</keyword>
<dbReference type="GO" id="GO:0000155">
    <property type="term" value="F:phosphorelay sensor kinase activity"/>
    <property type="evidence" value="ECO:0007669"/>
    <property type="project" value="InterPro"/>
</dbReference>
<evidence type="ECO:0000313" key="14">
    <source>
        <dbReference type="EMBL" id="KLD64962.1"/>
    </source>
</evidence>
<dbReference type="CDD" id="cd00082">
    <property type="entry name" value="HisKA"/>
    <property type="match status" value="1"/>
</dbReference>
<evidence type="ECO:0000256" key="6">
    <source>
        <dbReference type="ARBA" id="ARBA00022692"/>
    </source>
</evidence>
<dbReference type="Gene3D" id="1.10.287.130">
    <property type="match status" value="1"/>
</dbReference>
<comment type="catalytic activity">
    <reaction evidence="1">
        <text>ATP + protein L-histidine = ADP + protein N-phospho-L-histidine.</text>
        <dbReference type="EC" id="2.7.13.3"/>
    </reaction>
</comment>
<dbReference type="PATRIC" id="fig|1440762.4.peg.546"/>
<dbReference type="RefSeq" id="WP_046970940.1">
    <property type="nucleotide sequence ID" value="NZ_JPLA01000013.1"/>
</dbReference>
<dbReference type="InterPro" id="IPR036890">
    <property type="entry name" value="HATPase_C_sf"/>
</dbReference>
<dbReference type="InterPro" id="IPR003660">
    <property type="entry name" value="HAMP_dom"/>
</dbReference>
<keyword evidence="4" id="KW-0597">Phosphoprotein</keyword>
<feature type="transmembrane region" description="Helical" evidence="11">
    <location>
        <begin position="281"/>
        <end position="302"/>
    </location>
</feature>
<keyword evidence="9" id="KW-0902">Two-component regulatory system</keyword>
<feature type="domain" description="Histidine kinase" evidence="12">
    <location>
        <begin position="378"/>
        <end position="585"/>
    </location>
</feature>
<dbReference type="PANTHER" id="PTHR45436:SF5">
    <property type="entry name" value="SENSOR HISTIDINE KINASE TRCS"/>
    <property type="match status" value="1"/>
</dbReference>
<dbReference type="GO" id="GO:0016020">
    <property type="term" value="C:membrane"/>
    <property type="evidence" value="ECO:0007669"/>
    <property type="project" value="UniProtKB-SubCell"/>
</dbReference>
<comment type="caution">
    <text evidence="14">The sequence shown here is derived from an EMBL/GenBank/DDBJ whole genome shotgun (WGS) entry which is preliminary data.</text>
</comment>
<dbReference type="InterPro" id="IPR036097">
    <property type="entry name" value="HisK_dim/P_sf"/>
</dbReference>
<evidence type="ECO:0000256" key="9">
    <source>
        <dbReference type="ARBA" id="ARBA00023012"/>
    </source>
</evidence>
<protein>
    <recommendedName>
        <fullName evidence="3">histidine kinase</fullName>
        <ecNumber evidence="3">2.7.13.3</ecNumber>
    </recommendedName>
</protein>
<dbReference type="PANTHER" id="PTHR45436">
    <property type="entry name" value="SENSOR HISTIDINE KINASE YKOH"/>
    <property type="match status" value="1"/>
</dbReference>
<evidence type="ECO:0000256" key="5">
    <source>
        <dbReference type="ARBA" id="ARBA00022679"/>
    </source>
</evidence>
<dbReference type="EC" id="2.7.13.3" evidence="3"/>
<evidence type="ECO:0000256" key="4">
    <source>
        <dbReference type="ARBA" id="ARBA00022553"/>
    </source>
</evidence>
<dbReference type="SUPFAM" id="SSF55874">
    <property type="entry name" value="ATPase domain of HSP90 chaperone/DNA topoisomerase II/histidine kinase"/>
    <property type="match status" value="1"/>
</dbReference>
<feature type="transmembrane region" description="Helical" evidence="11">
    <location>
        <begin position="6"/>
        <end position="28"/>
    </location>
</feature>
<evidence type="ECO:0000256" key="10">
    <source>
        <dbReference type="ARBA" id="ARBA00023136"/>
    </source>
</evidence>
<dbReference type="SMART" id="SM00388">
    <property type="entry name" value="HisKA"/>
    <property type="match status" value="1"/>
</dbReference>
<evidence type="ECO:0000259" key="12">
    <source>
        <dbReference type="PROSITE" id="PS50109"/>
    </source>
</evidence>
<evidence type="ECO:0000256" key="7">
    <source>
        <dbReference type="ARBA" id="ARBA00022777"/>
    </source>
</evidence>
<evidence type="ECO:0000256" key="3">
    <source>
        <dbReference type="ARBA" id="ARBA00012438"/>
    </source>
</evidence>
<dbReference type="SUPFAM" id="SSF47384">
    <property type="entry name" value="Homodimeric domain of signal transducing histidine kinase"/>
    <property type="match status" value="1"/>
</dbReference>
<dbReference type="InterPro" id="IPR005467">
    <property type="entry name" value="His_kinase_dom"/>
</dbReference>
<dbReference type="Gene3D" id="6.10.340.10">
    <property type="match status" value="1"/>
</dbReference>
<name>A0A0G9HBA2_9GAMM</name>
<comment type="subcellular location">
    <subcellularLocation>
        <location evidence="2">Membrane</location>
    </subcellularLocation>
</comment>
<dbReference type="Pfam" id="PF02518">
    <property type="entry name" value="HATPase_c"/>
    <property type="match status" value="1"/>
</dbReference>
<evidence type="ECO:0000256" key="2">
    <source>
        <dbReference type="ARBA" id="ARBA00004370"/>
    </source>
</evidence>
<evidence type="ECO:0000259" key="13">
    <source>
        <dbReference type="PROSITE" id="PS50885"/>
    </source>
</evidence>
<evidence type="ECO:0000256" key="8">
    <source>
        <dbReference type="ARBA" id="ARBA00022989"/>
    </source>
</evidence>
<dbReference type="PROSITE" id="PS50109">
    <property type="entry name" value="HIS_KIN"/>
    <property type="match status" value="1"/>
</dbReference>
<keyword evidence="8 11" id="KW-1133">Transmembrane helix</keyword>
<dbReference type="Gene3D" id="3.30.565.10">
    <property type="entry name" value="Histidine kinase-like ATPase, C-terminal domain"/>
    <property type="match status" value="1"/>
</dbReference>
<organism evidence="14 15">
    <name type="scientific">Dyella japonica DSM 16301</name>
    <dbReference type="NCBI Taxonomy" id="1440762"/>
    <lineage>
        <taxon>Bacteria</taxon>
        <taxon>Pseudomonadati</taxon>
        <taxon>Pseudomonadota</taxon>
        <taxon>Gammaproteobacteria</taxon>
        <taxon>Lysobacterales</taxon>
        <taxon>Rhodanobacteraceae</taxon>
        <taxon>Dyella</taxon>
    </lineage>
</organism>
<dbReference type="InterPro" id="IPR004358">
    <property type="entry name" value="Sig_transdc_His_kin-like_C"/>
</dbReference>